<dbReference type="Proteomes" id="UP000191418">
    <property type="component" value="Unassembled WGS sequence"/>
</dbReference>
<reference evidence="1 2" key="1">
    <citation type="submission" date="2017-01" db="EMBL/GenBank/DDBJ databases">
        <title>Genome Sequencing of a Marine Spirillum, Oceanospirillum multiglobuliferum ATCC 33336, from Japan.</title>
        <authorList>
            <person name="Carney J.G."/>
            <person name="Trachtenberg A.M."/>
            <person name="Rheaume B.A."/>
            <person name="Linnane J.D."/>
            <person name="Pitts N.L."/>
            <person name="Mykles D.L."/>
            <person name="Maclea K.S."/>
        </authorList>
    </citation>
    <scope>NUCLEOTIDE SEQUENCE [LARGE SCALE GENOMIC DNA]</scope>
    <source>
        <strain evidence="1 2">ATCC 33336</strain>
    </source>
</reference>
<dbReference type="RefSeq" id="WP_078744339.1">
    <property type="nucleotide sequence ID" value="NZ_FUXG01000003.1"/>
</dbReference>
<organism evidence="1 2">
    <name type="scientific">Oceanospirillum multiglobuliferum</name>
    <dbReference type="NCBI Taxonomy" id="64969"/>
    <lineage>
        <taxon>Bacteria</taxon>
        <taxon>Pseudomonadati</taxon>
        <taxon>Pseudomonadota</taxon>
        <taxon>Gammaproteobacteria</taxon>
        <taxon>Oceanospirillales</taxon>
        <taxon>Oceanospirillaceae</taxon>
        <taxon>Oceanospirillum</taxon>
    </lineage>
</organism>
<evidence type="ECO:0000313" key="2">
    <source>
        <dbReference type="Proteomes" id="UP000191418"/>
    </source>
</evidence>
<proteinExistence type="predicted"/>
<dbReference type="OrthoDB" id="6120993at2"/>
<gene>
    <name evidence="1" type="ORF">BTE48_04135</name>
</gene>
<keyword evidence="2" id="KW-1185">Reference proteome</keyword>
<dbReference type="EMBL" id="MTSM01000004">
    <property type="protein sequence ID" value="OPX56174.1"/>
    <property type="molecule type" value="Genomic_DNA"/>
</dbReference>
<evidence type="ECO:0000313" key="1">
    <source>
        <dbReference type="EMBL" id="OPX56174.1"/>
    </source>
</evidence>
<dbReference type="STRING" id="64969.SAMN02745127_00737"/>
<sequence>MLFLVTTLLAFTLIVISLFLTSFSHPPKFHNERSDFIQLIEQTLTGQAEYEQWSAVIHIPIRHDPALESIRIRCIEIERLFYLGREASLGHADKMFSALGLRKLEDILLELQDVTQFNPE</sequence>
<comment type="caution">
    <text evidence="1">The sequence shown here is derived from an EMBL/GenBank/DDBJ whole genome shotgun (WGS) entry which is preliminary data.</text>
</comment>
<protein>
    <submittedName>
        <fullName evidence="1">Uncharacterized protein</fullName>
    </submittedName>
</protein>
<accession>A0A1T4MAY7</accession>
<name>A0A1T4MAY7_9GAMM</name>
<dbReference type="AlphaFoldDB" id="A0A1T4MAY7"/>